<accession>A0A8J2N9P6</accession>
<feature type="compositionally biased region" description="Polar residues" evidence="1">
    <location>
        <begin position="223"/>
        <end position="235"/>
    </location>
</feature>
<reference evidence="3" key="1">
    <citation type="submission" date="2021-05" db="EMBL/GenBank/DDBJ databases">
        <authorList>
            <person name="Khan N."/>
        </authorList>
    </citation>
    <scope>NUCLEOTIDE SEQUENCE</scope>
</reference>
<feature type="compositionally biased region" description="Basic and acidic residues" evidence="1">
    <location>
        <begin position="141"/>
        <end position="155"/>
    </location>
</feature>
<comment type="caution">
    <text evidence="3">The sequence shown here is derived from an EMBL/GenBank/DDBJ whole genome shotgun (WGS) entry which is preliminary data.</text>
</comment>
<feature type="compositionally biased region" description="Low complexity" evidence="1">
    <location>
        <begin position="1"/>
        <end position="12"/>
    </location>
</feature>
<organism evidence="3 4">
    <name type="scientific">Fusarium equiseti</name>
    <name type="common">Fusarium scirpi</name>
    <dbReference type="NCBI Taxonomy" id="61235"/>
    <lineage>
        <taxon>Eukaryota</taxon>
        <taxon>Fungi</taxon>
        <taxon>Dikarya</taxon>
        <taxon>Ascomycota</taxon>
        <taxon>Pezizomycotina</taxon>
        <taxon>Sordariomycetes</taxon>
        <taxon>Hypocreomycetidae</taxon>
        <taxon>Hypocreales</taxon>
        <taxon>Nectriaceae</taxon>
        <taxon>Fusarium</taxon>
        <taxon>Fusarium incarnatum-equiseti species complex</taxon>
    </lineage>
</organism>
<evidence type="ECO:0000259" key="2">
    <source>
        <dbReference type="PROSITE" id="PS00036"/>
    </source>
</evidence>
<name>A0A8J2N9P6_FUSEQ</name>
<dbReference type="EMBL" id="CAJSTJ010000125">
    <property type="protein sequence ID" value="CAG7558606.1"/>
    <property type="molecule type" value="Genomic_DNA"/>
</dbReference>
<dbReference type="InterPro" id="IPR004827">
    <property type="entry name" value="bZIP"/>
</dbReference>
<dbReference type="InterPro" id="IPR052635">
    <property type="entry name" value="Sec_Metab_Biosynth_Reg"/>
</dbReference>
<dbReference type="Proteomes" id="UP000693738">
    <property type="component" value="Unassembled WGS sequence"/>
</dbReference>
<feature type="compositionally biased region" description="Acidic residues" evidence="1">
    <location>
        <begin position="113"/>
        <end position="122"/>
    </location>
</feature>
<protein>
    <recommendedName>
        <fullName evidence="2">BZIP domain-containing protein</fullName>
    </recommendedName>
</protein>
<feature type="region of interest" description="Disordered" evidence="1">
    <location>
        <begin position="1"/>
        <end position="257"/>
    </location>
</feature>
<dbReference type="PROSITE" id="PS00036">
    <property type="entry name" value="BZIP_BASIC"/>
    <property type="match status" value="1"/>
</dbReference>
<sequence length="257" mass="28385">MSLSQQSSSNLQTPEIQIQSPSPEIASQETQPKEKSKDKHSRSSSKLAPPHRKGSSSSTSKNKGKEHSSKHSQASEKSKMGGSSRHSSHGSHSSHKGSSSSHSSKKSKSTPIDDLDWADIADPEERRRVQNRIAQRKFREKARENKEKTERDSRNQEYAGNSYRIPSASDFSSYSEPSGLPWGSMNIGPFVGRSQEAGSRHSSSRRGTHSADDSFATGYGASPSYNTQWSQQAYGETNGGDEFYYDDSYLYNPSPEQ</sequence>
<dbReference type="PANTHER" id="PTHR39607">
    <property type="entry name" value="XANTHOCILLIN BIOSYNTHESIS CLUSTER TRANSCRIPTION FACTOR XANC-RELATED"/>
    <property type="match status" value="1"/>
</dbReference>
<feature type="domain" description="BZIP" evidence="2">
    <location>
        <begin position="126"/>
        <end position="141"/>
    </location>
</feature>
<dbReference type="AlphaFoldDB" id="A0A8J2N9P6"/>
<proteinExistence type="predicted"/>
<feature type="compositionally biased region" description="Basic residues" evidence="1">
    <location>
        <begin position="86"/>
        <end position="95"/>
    </location>
</feature>
<dbReference type="CDD" id="cd14688">
    <property type="entry name" value="bZIP_YAP"/>
    <property type="match status" value="1"/>
</dbReference>
<feature type="compositionally biased region" description="Polar residues" evidence="1">
    <location>
        <begin position="13"/>
        <end position="30"/>
    </location>
</feature>
<feature type="compositionally biased region" description="Basic and acidic residues" evidence="1">
    <location>
        <begin position="63"/>
        <end position="79"/>
    </location>
</feature>
<evidence type="ECO:0000313" key="3">
    <source>
        <dbReference type="EMBL" id="CAG7558606.1"/>
    </source>
</evidence>
<gene>
    <name evidence="3" type="ORF">FEQUK3_LOCUS4305</name>
</gene>
<dbReference type="GO" id="GO:0003700">
    <property type="term" value="F:DNA-binding transcription factor activity"/>
    <property type="evidence" value="ECO:0007669"/>
    <property type="project" value="InterPro"/>
</dbReference>
<feature type="compositionally biased region" description="Basic residues" evidence="1">
    <location>
        <begin position="38"/>
        <end position="54"/>
    </location>
</feature>
<dbReference type="PANTHER" id="PTHR39607:SF2">
    <property type="entry name" value="BZIP DOMAIN-CONTAINING PROTEIN"/>
    <property type="match status" value="1"/>
</dbReference>
<evidence type="ECO:0000256" key="1">
    <source>
        <dbReference type="SAM" id="MobiDB-lite"/>
    </source>
</evidence>
<evidence type="ECO:0000313" key="4">
    <source>
        <dbReference type="Proteomes" id="UP000693738"/>
    </source>
</evidence>